<dbReference type="InterPro" id="IPR000515">
    <property type="entry name" value="MetI-like"/>
</dbReference>
<dbReference type="Gene3D" id="1.10.3720.10">
    <property type="entry name" value="MetI-like"/>
    <property type="match status" value="1"/>
</dbReference>
<organism evidence="9 10">
    <name type="scientific">Gordonia cholesterolivorans</name>
    <dbReference type="NCBI Taxonomy" id="559625"/>
    <lineage>
        <taxon>Bacteria</taxon>
        <taxon>Bacillati</taxon>
        <taxon>Actinomycetota</taxon>
        <taxon>Actinomycetes</taxon>
        <taxon>Mycobacteriales</taxon>
        <taxon>Gordoniaceae</taxon>
        <taxon>Gordonia</taxon>
    </lineage>
</organism>
<comment type="similarity">
    <text evidence="7">Belongs to the binding-protein-dependent transport system permease family.</text>
</comment>
<evidence type="ECO:0000256" key="3">
    <source>
        <dbReference type="ARBA" id="ARBA00022475"/>
    </source>
</evidence>
<sequence>MSQLVTVTDSTSATTMHRPIRRWMRTINASAESRLGRFLYGAGAVALVFAVWQVLWSLGVLPATALPSAGQMLGAFLDLLGSGAFWASVWSTVSIVVLGLVVIVVIAAPLSILLGLSRFAEESTWLVVEFLKPIPPVALIPLGLLLWGPTPGMKMVLIVFGAIWPLLTQLVYGVREVNATSLDMARSYHLGWWLTTSRIVIPSMTPFAMTGLRIAAAIALIISIVTEMIGGAAGLGQDIVVAQSAGAIKEMYALIFAAGLLGLLVNTVFKAAEKPLLFWHPSHREEAK</sequence>
<dbReference type="EMBL" id="BAAARB010000004">
    <property type="protein sequence ID" value="GAA2374436.1"/>
    <property type="molecule type" value="Genomic_DNA"/>
</dbReference>
<evidence type="ECO:0000256" key="6">
    <source>
        <dbReference type="ARBA" id="ARBA00023136"/>
    </source>
</evidence>
<protein>
    <submittedName>
        <fullName evidence="9">ABC transporter permease</fullName>
    </submittedName>
</protein>
<name>A0ABN3HAV8_9ACTN</name>
<keyword evidence="4 7" id="KW-0812">Transmembrane</keyword>
<feature type="transmembrane region" description="Helical" evidence="7">
    <location>
        <begin position="85"/>
        <end position="114"/>
    </location>
</feature>
<proteinExistence type="inferred from homology"/>
<keyword evidence="3" id="KW-1003">Cell membrane</keyword>
<feature type="transmembrane region" description="Helical" evidence="7">
    <location>
        <begin position="126"/>
        <end position="147"/>
    </location>
</feature>
<feature type="transmembrane region" description="Helical" evidence="7">
    <location>
        <begin position="251"/>
        <end position="269"/>
    </location>
</feature>
<accession>A0ABN3HAV8</accession>
<feature type="domain" description="ABC transmembrane type-1" evidence="8">
    <location>
        <begin position="89"/>
        <end position="273"/>
    </location>
</feature>
<keyword evidence="5 7" id="KW-1133">Transmembrane helix</keyword>
<dbReference type="PROSITE" id="PS50928">
    <property type="entry name" value="ABC_TM1"/>
    <property type="match status" value="1"/>
</dbReference>
<feature type="transmembrane region" description="Helical" evidence="7">
    <location>
        <begin position="153"/>
        <end position="174"/>
    </location>
</feature>
<evidence type="ECO:0000313" key="10">
    <source>
        <dbReference type="Proteomes" id="UP001501170"/>
    </source>
</evidence>
<dbReference type="Pfam" id="PF00528">
    <property type="entry name" value="BPD_transp_1"/>
    <property type="match status" value="1"/>
</dbReference>
<dbReference type="InterPro" id="IPR035906">
    <property type="entry name" value="MetI-like_sf"/>
</dbReference>
<evidence type="ECO:0000256" key="1">
    <source>
        <dbReference type="ARBA" id="ARBA00004651"/>
    </source>
</evidence>
<comment type="subcellular location">
    <subcellularLocation>
        <location evidence="1 7">Cell membrane</location>
        <topology evidence="1 7">Multi-pass membrane protein</topology>
    </subcellularLocation>
</comment>
<dbReference type="PANTHER" id="PTHR30151:SF16">
    <property type="entry name" value="ABC TRANSPORTER PERMEASE PROTEIN"/>
    <property type="match status" value="1"/>
</dbReference>
<comment type="caution">
    <text evidence="9">The sequence shown here is derived from an EMBL/GenBank/DDBJ whole genome shotgun (WGS) entry which is preliminary data.</text>
</comment>
<keyword evidence="6 7" id="KW-0472">Membrane</keyword>
<gene>
    <name evidence="9" type="ORF">GCM10009855_12110</name>
</gene>
<dbReference type="SUPFAM" id="SSF161098">
    <property type="entry name" value="MetI-like"/>
    <property type="match status" value="1"/>
</dbReference>
<evidence type="ECO:0000256" key="4">
    <source>
        <dbReference type="ARBA" id="ARBA00022692"/>
    </source>
</evidence>
<dbReference type="RefSeq" id="WP_346075397.1">
    <property type="nucleotide sequence ID" value="NZ_BAAARB010000004.1"/>
</dbReference>
<evidence type="ECO:0000259" key="8">
    <source>
        <dbReference type="PROSITE" id="PS50928"/>
    </source>
</evidence>
<evidence type="ECO:0000256" key="5">
    <source>
        <dbReference type="ARBA" id="ARBA00022989"/>
    </source>
</evidence>
<keyword evidence="10" id="KW-1185">Reference proteome</keyword>
<keyword evidence="2 7" id="KW-0813">Transport</keyword>
<dbReference type="PANTHER" id="PTHR30151">
    <property type="entry name" value="ALKANE SULFONATE ABC TRANSPORTER-RELATED, MEMBRANE SUBUNIT"/>
    <property type="match status" value="1"/>
</dbReference>
<evidence type="ECO:0000256" key="7">
    <source>
        <dbReference type="RuleBase" id="RU363032"/>
    </source>
</evidence>
<feature type="transmembrane region" description="Helical" evidence="7">
    <location>
        <begin position="38"/>
        <end position="65"/>
    </location>
</feature>
<evidence type="ECO:0000313" key="9">
    <source>
        <dbReference type="EMBL" id="GAA2374436.1"/>
    </source>
</evidence>
<reference evidence="9 10" key="1">
    <citation type="journal article" date="2019" name="Int. J. Syst. Evol. Microbiol.">
        <title>The Global Catalogue of Microorganisms (GCM) 10K type strain sequencing project: providing services to taxonomists for standard genome sequencing and annotation.</title>
        <authorList>
            <consortium name="The Broad Institute Genomics Platform"/>
            <consortium name="The Broad Institute Genome Sequencing Center for Infectious Disease"/>
            <person name="Wu L."/>
            <person name="Ma J."/>
        </authorList>
    </citation>
    <scope>NUCLEOTIDE SEQUENCE [LARGE SCALE GENOMIC DNA]</scope>
    <source>
        <strain evidence="9 10">JCM 16227</strain>
    </source>
</reference>
<evidence type="ECO:0000256" key="2">
    <source>
        <dbReference type="ARBA" id="ARBA00022448"/>
    </source>
</evidence>
<dbReference type="Proteomes" id="UP001501170">
    <property type="component" value="Unassembled WGS sequence"/>
</dbReference>
<feature type="transmembrane region" description="Helical" evidence="7">
    <location>
        <begin position="214"/>
        <end position="236"/>
    </location>
</feature>